<accession>A0AAV7VXP7</accession>
<feature type="region of interest" description="Disordered" evidence="1">
    <location>
        <begin position="1"/>
        <end position="33"/>
    </location>
</feature>
<dbReference type="AlphaFoldDB" id="A0AAV7VXP7"/>
<evidence type="ECO:0000313" key="3">
    <source>
        <dbReference type="Proteomes" id="UP001066276"/>
    </source>
</evidence>
<gene>
    <name evidence="2" type="ORF">NDU88_000842</name>
</gene>
<organism evidence="2 3">
    <name type="scientific">Pleurodeles waltl</name>
    <name type="common">Iberian ribbed newt</name>
    <dbReference type="NCBI Taxonomy" id="8319"/>
    <lineage>
        <taxon>Eukaryota</taxon>
        <taxon>Metazoa</taxon>
        <taxon>Chordata</taxon>
        <taxon>Craniata</taxon>
        <taxon>Vertebrata</taxon>
        <taxon>Euteleostomi</taxon>
        <taxon>Amphibia</taxon>
        <taxon>Batrachia</taxon>
        <taxon>Caudata</taxon>
        <taxon>Salamandroidea</taxon>
        <taxon>Salamandridae</taxon>
        <taxon>Pleurodelinae</taxon>
        <taxon>Pleurodeles</taxon>
    </lineage>
</organism>
<keyword evidence="3" id="KW-1185">Reference proteome</keyword>
<reference evidence="2" key="1">
    <citation type="journal article" date="2022" name="bioRxiv">
        <title>Sequencing and chromosome-scale assembly of the giantPleurodeles waltlgenome.</title>
        <authorList>
            <person name="Brown T."/>
            <person name="Elewa A."/>
            <person name="Iarovenko S."/>
            <person name="Subramanian E."/>
            <person name="Araus A.J."/>
            <person name="Petzold A."/>
            <person name="Susuki M."/>
            <person name="Suzuki K.-i.T."/>
            <person name="Hayashi T."/>
            <person name="Toyoda A."/>
            <person name="Oliveira C."/>
            <person name="Osipova E."/>
            <person name="Leigh N.D."/>
            <person name="Simon A."/>
            <person name="Yun M.H."/>
        </authorList>
    </citation>
    <scope>NUCLEOTIDE SEQUENCE</scope>
    <source>
        <strain evidence="2">20211129_DDA</strain>
        <tissue evidence="2">Liver</tissue>
    </source>
</reference>
<evidence type="ECO:0000313" key="2">
    <source>
        <dbReference type="EMBL" id="KAJ1205407.1"/>
    </source>
</evidence>
<protein>
    <submittedName>
        <fullName evidence="2">Uncharacterized protein</fullName>
    </submittedName>
</protein>
<evidence type="ECO:0000256" key="1">
    <source>
        <dbReference type="SAM" id="MobiDB-lite"/>
    </source>
</evidence>
<proteinExistence type="predicted"/>
<name>A0AAV7VXP7_PLEWA</name>
<comment type="caution">
    <text evidence="2">The sequence shown here is derived from an EMBL/GenBank/DDBJ whole genome shotgun (WGS) entry which is preliminary data.</text>
</comment>
<dbReference type="EMBL" id="JANPWB010000002">
    <property type="protein sequence ID" value="KAJ1205407.1"/>
    <property type="molecule type" value="Genomic_DNA"/>
</dbReference>
<sequence length="111" mass="12276">MVQVRRWGRLPESTSRQGLRSGRKSTWKEAAVERSTRANRAGLVLAMDEECMRRMAARGPPSERWGTEGGLPDLTRKRCGPMLSGDSGRVTGGLKLRTSDPHMAPIRRSTG</sequence>
<feature type="region of interest" description="Disordered" evidence="1">
    <location>
        <begin position="56"/>
        <end position="111"/>
    </location>
</feature>
<dbReference type="Proteomes" id="UP001066276">
    <property type="component" value="Chromosome 1_2"/>
</dbReference>